<gene>
    <name evidence="2" type="ORF">FHR95_001299</name>
</gene>
<feature type="domain" description="VOC" evidence="1">
    <location>
        <begin position="1"/>
        <end position="37"/>
    </location>
</feature>
<dbReference type="PROSITE" id="PS51819">
    <property type="entry name" value="VOC"/>
    <property type="match status" value="1"/>
</dbReference>
<dbReference type="InterPro" id="IPR004360">
    <property type="entry name" value="Glyas_Fos-R_dOase_dom"/>
</dbReference>
<dbReference type="Pfam" id="PF00903">
    <property type="entry name" value="Glyoxalase"/>
    <property type="match status" value="1"/>
</dbReference>
<protein>
    <submittedName>
        <fullName evidence="2">Putative glyoxalase superfamily protein PhnB</fullName>
    </submittedName>
</protein>
<evidence type="ECO:0000313" key="2">
    <source>
        <dbReference type="EMBL" id="MBB3183745.1"/>
    </source>
</evidence>
<dbReference type="Proteomes" id="UP000563050">
    <property type="component" value="Unassembled WGS sequence"/>
</dbReference>
<dbReference type="PANTHER" id="PTHR36503">
    <property type="entry name" value="BLR2520 PROTEIN"/>
    <property type="match status" value="1"/>
</dbReference>
<dbReference type="InterPro" id="IPR037523">
    <property type="entry name" value="VOC_core"/>
</dbReference>
<keyword evidence="3" id="KW-1185">Reference proteome</keyword>
<dbReference type="AlphaFoldDB" id="A0A7W5DIU9"/>
<evidence type="ECO:0000259" key="1">
    <source>
        <dbReference type="PROSITE" id="PS51819"/>
    </source>
</evidence>
<dbReference type="EMBL" id="JACHXQ010000003">
    <property type="protein sequence ID" value="MBB3183745.1"/>
    <property type="molecule type" value="Genomic_DNA"/>
</dbReference>
<dbReference type="PANTHER" id="PTHR36503:SF1">
    <property type="entry name" value="BLR2520 PROTEIN"/>
    <property type="match status" value="1"/>
</dbReference>
<reference evidence="2 3" key="1">
    <citation type="submission" date="2020-08" db="EMBL/GenBank/DDBJ databases">
        <title>Genomic Encyclopedia of Type Strains, Phase III (KMG-III): the genomes of soil and plant-associated and newly described type strains.</title>
        <authorList>
            <person name="Whitman W."/>
        </authorList>
    </citation>
    <scope>NUCLEOTIDE SEQUENCE [LARGE SCALE GENOMIC DNA]</scope>
    <source>
        <strain evidence="2 3">CECT 7341</strain>
    </source>
</reference>
<dbReference type="InterPro" id="IPR029068">
    <property type="entry name" value="Glyas_Bleomycin-R_OHBP_Dase"/>
</dbReference>
<dbReference type="Gene3D" id="3.10.180.10">
    <property type="entry name" value="2,3-Dihydroxybiphenyl 1,2-Dioxygenase, domain 1"/>
    <property type="match status" value="1"/>
</dbReference>
<sequence>MTRAGGRVVKPASLAAWGGYSGYFADPDGHLWEVAHNPGFPIDVHGNTRLG</sequence>
<organism evidence="2 3">
    <name type="scientific">Halomonas fontilapidosi</name>
    <dbReference type="NCBI Taxonomy" id="616675"/>
    <lineage>
        <taxon>Bacteria</taxon>
        <taxon>Pseudomonadati</taxon>
        <taxon>Pseudomonadota</taxon>
        <taxon>Gammaproteobacteria</taxon>
        <taxon>Oceanospirillales</taxon>
        <taxon>Halomonadaceae</taxon>
        <taxon>Halomonas</taxon>
    </lineage>
</organism>
<dbReference type="RefSeq" id="WP_425485270.1">
    <property type="nucleotide sequence ID" value="NZ_JACHXQ010000003.1"/>
</dbReference>
<accession>A0A7W5DIU9</accession>
<proteinExistence type="predicted"/>
<name>A0A7W5DIU9_9GAMM</name>
<dbReference type="SUPFAM" id="SSF54593">
    <property type="entry name" value="Glyoxalase/Bleomycin resistance protein/Dihydroxybiphenyl dioxygenase"/>
    <property type="match status" value="1"/>
</dbReference>
<evidence type="ECO:0000313" key="3">
    <source>
        <dbReference type="Proteomes" id="UP000563050"/>
    </source>
</evidence>
<comment type="caution">
    <text evidence="2">The sequence shown here is derived from an EMBL/GenBank/DDBJ whole genome shotgun (WGS) entry which is preliminary data.</text>
</comment>